<evidence type="ECO:0000259" key="5">
    <source>
        <dbReference type="PROSITE" id="PS50941"/>
    </source>
</evidence>
<keyword evidence="7" id="KW-1185">Reference proteome</keyword>
<dbReference type="GO" id="GO:0008061">
    <property type="term" value="F:chitin binding"/>
    <property type="evidence" value="ECO:0007669"/>
    <property type="project" value="UniProtKB-UniRule"/>
</dbReference>
<feature type="disulfide bond" evidence="4">
    <location>
        <begin position="157"/>
        <end position="161"/>
    </location>
</feature>
<dbReference type="PROSITE" id="PS50941">
    <property type="entry name" value="CHIT_BIND_I_2"/>
    <property type="match status" value="2"/>
</dbReference>
<keyword evidence="3 4" id="KW-1015">Disulfide bond</keyword>
<dbReference type="Gene3D" id="3.30.60.10">
    <property type="entry name" value="Endochitinase-like"/>
    <property type="match status" value="3"/>
</dbReference>
<feature type="domain" description="Chitin-binding type-1" evidence="5">
    <location>
        <begin position="121"/>
        <end position="163"/>
    </location>
</feature>
<reference evidence="6" key="1">
    <citation type="journal article" date="2012" name="Nature">
        <title>The tomato genome sequence provides insights into fleshy fruit evolution.</title>
        <authorList>
            <consortium name="Tomato Genome Consortium"/>
        </authorList>
    </citation>
    <scope>NUCLEOTIDE SEQUENCE [LARGE SCALE GENOMIC DNA]</scope>
    <source>
        <strain evidence="6">cv. Heinz 1706</strain>
    </source>
</reference>
<dbReference type="AlphaFoldDB" id="A0A3Q7IUJ4"/>
<dbReference type="OMA" id="DGFCGYG"/>
<dbReference type="PANTHER" id="PTHR47849:SF6">
    <property type="entry name" value="CHITIN-BINDING LECTIN 1"/>
    <property type="match status" value="1"/>
</dbReference>
<dbReference type="InParanoid" id="A0A3Q7IUJ4"/>
<dbReference type="EnsemblPlants" id="Solyc11g020130.2.1">
    <property type="protein sequence ID" value="Solyc11g020130.2.1"/>
    <property type="gene ID" value="Solyc11g020130.2"/>
</dbReference>
<evidence type="ECO:0000256" key="3">
    <source>
        <dbReference type="ARBA" id="ARBA00023157"/>
    </source>
</evidence>
<evidence type="ECO:0000256" key="2">
    <source>
        <dbReference type="ARBA" id="ARBA00022729"/>
    </source>
</evidence>
<name>A0A3Q7IUJ4_SOLLC</name>
<dbReference type="PROSITE" id="PS00026">
    <property type="entry name" value="CHIT_BIND_I_1"/>
    <property type="match status" value="1"/>
</dbReference>
<protein>
    <recommendedName>
        <fullName evidence="5">Chitin-binding type-1 domain-containing protein</fullName>
    </recommendedName>
</protein>
<comment type="caution">
    <text evidence="4">Lacks conserved residue(s) required for the propagation of feature annotation.</text>
</comment>
<feature type="domain" description="Chitin-binding type-1" evidence="5">
    <location>
        <begin position="48"/>
        <end position="96"/>
    </location>
</feature>
<proteinExistence type="predicted"/>
<dbReference type="Gramene" id="Solyc11g020130.2.1">
    <property type="protein sequence ID" value="Solyc11g020130.2.1"/>
    <property type="gene ID" value="Solyc11g020130.2"/>
</dbReference>
<dbReference type="InterPro" id="IPR018371">
    <property type="entry name" value="Chitin-binding_1_CS"/>
</dbReference>
<evidence type="ECO:0000256" key="4">
    <source>
        <dbReference type="PROSITE-ProRule" id="PRU00261"/>
    </source>
</evidence>
<dbReference type="PANTHER" id="PTHR47849">
    <property type="entry name" value="CHITIN-BINDING LECTIN 1"/>
    <property type="match status" value="1"/>
</dbReference>
<feature type="disulfide bond" evidence="4">
    <location>
        <begin position="124"/>
        <end position="139"/>
    </location>
</feature>
<evidence type="ECO:0000256" key="1">
    <source>
        <dbReference type="ARBA" id="ARBA00022669"/>
    </source>
</evidence>
<organism evidence="6">
    <name type="scientific">Solanum lycopersicum</name>
    <name type="common">Tomato</name>
    <name type="synonym">Lycopersicon esculentum</name>
    <dbReference type="NCBI Taxonomy" id="4081"/>
    <lineage>
        <taxon>Eukaryota</taxon>
        <taxon>Viridiplantae</taxon>
        <taxon>Streptophyta</taxon>
        <taxon>Embryophyta</taxon>
        <taxon>Tracheophyta</taxon>
        <taxon>Spermatophyta</taxon>
        <taxon>Magnoliopsida</taxon>
        <taxon>eudicotyledons</taxon>
        <taxon>Gunneridae</taxon>
        <taxon>Pentapetalae</taxon>
        <taxon>asterids</taxon>
        <taxon>lamiids</taxon>
        <taxon>Solanales</taxon>
        <taxon>Solanaceae</taxon>
        <taxon>Solanoideae</taxon>
        <taxon>Solaneae</taxon>
        <taxon>Solanum</taxon>
        <taxon>Solanum subgen. Lycopersicon</taxon>
    </lineage>
</organism>
<feature type="disulfide bond" evidence="4">
    <location>
        <begin position="71"/>
        <end position="85"/>
    </location>
</feature>
<dbReference type="Pfam" id="PF00187">
    <property type="entry name" value="Chitin_bind_1"/>
    <property type="match status" value="3"/>
</dbReference>
<evidence type="ECO:0000313" key="6">
    <source>
        <dbReference type="EnsemblPlants" id="Solyc11g020130.2.1"/>
    </source>
</evidence>
<reference evidence="6" key="2">
    <citation type="submission" date="2019-01" db="UniProtKB">
        <authorList>
            <consortium name="EnsemblPlants"/>
        </authorList>
    </citation>
    <scope>IDENTIFICATION</scope>
    <source>
        <strain evidence="6">cv. Heinz 1706</strain>
    </source>
</reference>
<feature type="disulfide bond" evidence="4">
    <location>
        <begin position="66"/>
        <end position="78"/>
    </location>
</feature>
<accession>A0A3Q7IUJ4</accession>
<evidence type="ECO:0000313" key="7">
    <source>
        <dbReference type="Proteomes" id="UP000004994"/>
    </source>
</evidence>
<feature type="disulfide bond" evidence="4">
    <location>
        <begin position="90"/>
        <end position="94"/>
    </location>
</feature>
<dbReference type="SUPFAM" id="SSF57016">
    <property type="entry name" value="Plant lectins/antimicrobial peptides"/>
    <property type="match status" value="3"/>
</dbReference>
<dbReference type="InterPro" id="IPR001002">
    <property type="entry name" value="Chitin-bd_1"/>
</dbReference>
<dbReference type="SMART" id="SM00270">
    <property type="entry name" value="ChtBD1"/>
    <property type="match status" value="3"/>
</dbReference>
<sequence length="190" mass="20187">MSYLFPFIFQSMKPLDLSPIHTRENVESSGYCVLKNCQTQCLYPCGISGWCGTISSGGWEDGGRKCPKGVCCIYSGWCGTTSDYCDVDKCQSQCSGPFPQGRCGWQADNGSCPTGVCLIPEGQCGKQASGRKCPTGVCCSDSGWCGTTSIYCDPNRCQSQCSGPTGVCCSLDGWCGTTPAYCASENCQSQ</sequence>
<dbReference type="InterPro" id="IPR036861">
    <property type="entry name" value="Endochitinase-like_sf"/>
</dbReference>
<keyword evidence="1 4" id="KW-0147">Chitin-binding</keyword>
<dbReference type="Proteomes" id="UP000004994">
    <property type="component" value="Chromosome 11"/>
</dbReference>
<feature type="disulfide bond" evidence="4">
    <location>
        <begin position="138"/>
        <end position="152"/>
    </location>
</feature>
<feature type="disulfide bond" evidence="4">
    <location>
        <begin position="133"/>
        <end position="145"/>
    </location>
</feature>
<keyword evidence="2" id="KW-0732">Signal</keyword>